<proteinExistence type="predicted"/>
<dbReference type="InterPro" id="IPR011335">
    <property type="entry name" value="Restrct_endonuc-II-like"/>
</dbReference>
<dbReference type="InterPro" id="IPR008538">
    <property type="entry name" value="Uma2"/>
</dbReference>
<evidence type="ECO:0000259" key="1">
    <source>
        <dbReference type="Pfam" id="PF05685"/>
    </source>
</evidence>
<evidence type="ECO:0000313" key="2">
    <source>
        <dbReference type="EMBL" id="AGY60197.1"/>
    </source>
</evidence>
<dbReference type="eggNOG" id="COG4636">
    <property type="taxonomic scope" value="Bacteria"/>
</dbReference>
<dbReference type="Gene3D" id="3.90.1570.10">
    <property type="entry name" value="tt1808, chain A"/>
    <property type="match status" value="1"/>
</dbReference>
<accession>U5QMG8</accession>
<gene>
    <name evidence="2" type="ORF">GKIL_3951</name>
</gene>
<dbReference type="Proteomes" id="UP000017396">
    <property type="component" value="Chromosome"/>
</dbReference>
<organism evidence="2 3">
    <name type="scientific">Gloeobacter kilaueensis (strain ATCC BAA-2537 / CCAP 1431/1 / ULC 316 / JS1)</name>
    <dbReference type="NCBI Taxonomy" id="1183438"/>
    <lineage>
        <taxon>Bacteria</taxon>
        <taxon>Bacillati</taxon>
        <taxon>Cyanobacteriota</taxon>
        <taxon>Cyanophyceae</taxon>
        <taxon>Gloeobacterales</taxon>
        <taxon>Gloeobacteraceae</taxon>
        <taxon>Gloeobacter</taxon>
    </lineage>
</organism>
<sequence length="169" mass="18228">MIDAGILTGADTVELLAGQIVQMAPQKSLHAATLSRAADSLREQLGGAIQVRLQLPVTLLPDSEPEPDIAVVRPDSRYYLAGHPGPADILLLVEVSDSTLDYDRGQKARIYARSGIGEYWIVDIPGERLIVLREADAAGYRQESVLTLQETVIPLNFPAVSLTVAALFP</sequence>
<dbReference type="STRING" id="1183438.GKIL_3951"/>
<feature type="domain" description="Putative restriction endonuclease" evidence="1">
    <location>
        <begin position="12"/>
        <end position="165"/>
    </location>
</feature>
<dbReference type="CDD" id="cd06260">
    <property type="entry name" value="DUF820-like"/>
    <property type="match status" value="1"/>
</dbReference>
<dbReference type="PANTHER" id="PTHR35400">
    <property type="entry name" value="SLR1083 PROTEIN"/>
    <property type="match status" value="1"/>
</dbReference>
<reference evidence="2 3" key="1">
    <citation type="journal article" date="2013" name="PLoS ONE">
        <title>Cultivation and Complete Genome Sequencing of Gloeobacter kilaueensis sp. nov., from a Lava Cave in Kilauea Caldera, Hawai'i.</title>
        <authorList>
            <person name="Saw J.H."/>
            <person name="Schatz M."/>
            <person name="Brown M.V."/>
            <person name="Kunkel D.D."/>
            <person name="Foster J.S."/>
            <person name="Shick H."/>
            <person name="Christensen S."/>
            <person name="Hou S."/>
            <person name="Wan X."/>
            <person name="Donachie S.P."/>
        </authorList>
    </citation>
    <scope>NUCLEOTIDE SEQUENCE [LARGE SCALE GENOMIC DNA]</scope>
    <source>
        <strain evidence="3">JS</strain>
    </source>
</reference>
<keyword evidence="3" id="KW-1185">Reference proteome</keyword>
<dbReference type="EMBL" id="CP003587">
    <property type="protein sequence ID" value="AGY60197.1"/>
    <property type="molecule type" value="Genomic_DNA"/>
</dbReference>
<dbReference type="Pfam" id="PF05685">
    <property type="entry name" value="Uma2"/>
    <property type="match status" value="1"/>
</dbReference>
<name>U5QMG8_GLOK1</name>
<dbReference type="PATRIC" id="fig|1183438.3.peg.3887"/>
<dbReference type="PANTHER" id="PTHR35400:SF1">
    <property type="entry name" value="SLR1083 PROTEIN"/>
    <property type="match status" value="1"/>
</dbReference>
<dbReference type="AlphaFoldDB" id="U5QMG8"/>
<dbReference type="InterPro" id="IPR012296">
    <property type="entry name" value="Nuclease_put_TT1808"/>
</dbReference>
<dbReference type="SUPFAM" id="SSF52980">
    <property type="entry name" value="Restriction endonuclease-like"/>
    <property type="match status" value="1"/>
</dbReference>
<dbReference type="KEGG" id="glj:GKIL_3951"/>
<dbReference type="HOGENOM" id="CLU_076312_2_0_3"/>
<protein>
    <recommendedName>
        <fullName evidence="1">Putative restriction endonuclease domain-containing protein</fullName>
    </recommendedName>
</protein>
<evidence type="ECO:0000313" key="3">
    <source>
        <dbReference type="Proteomes" id="UP000017396"/>
    </source>
</evidence>